<comment type="similarity">
    <text evidence="2">Belongs to the DNA polymerase type-B-like family.</text>
</comment>
<evidence type="ECO:0000256" key="6">
    <source>
        <dbReference type="ARBA" id="ARBA00022842"/>
    </source>
</evidence>
<evidence type="ECO:0000259" key="8">
    <source>
        <dbReference type="Pfam" id="PF01728"/>
    </source>
</evidence>
<gene>
    <name evidence="11" type="primary">PARPA_12830.1 scaffold 45468</name>
</gene>
<evidence type="ECO:0000259" key="10">
    <source>
        <dbReference type="Pfam" id="PF22600"/>
    </source>
</evidence>
<feature type="domain" description="PAP-associated" evidence="9">
    <location>
        <begin position="526"/>
        <end position="582"/>
    </location>
</feature>
<feature type="domain" description="Ribosomal RNA methyltransferase FtsJ" evidence="8">
    <location>
        <begin position="36"/>
        <end position="212"/>
    </location>
</feature>
<comment type="cofactor">
    <cofactor evidence="1">
        <name>Mn(2+)</name>
        <dbReference type="ChEBI" id="CHEBI:29035"/>
    </cofactor>
</comment>
<dbReference type="GO" id="GO:0031499">
    <property type="term" value="C:TRAMP complex"/>
    <property type="evidence" value="ECO:0007669"/>
    <property type="project" value="TreeGrafter"/>
</dbReference>
<dbReference type="Proteomes" id="UP000054107">
    <property type="component" value="Unassembled WGS sequence"/>
</dbReference>
<dbReference type="InterPro" id="IPR045862">
    <property type="entry name" value="Trf4-like"/>
</dbReference>
<dbReference type="Pfam" id="PF22600">
    <property type="entry name" value="MTPAP-like_central"/>
    <property type="match status" value="1"/>
</dbReference>
<dbReference type="GO" id="GO:0031123">
    <property type="term" value="P:RNA 3'-end processing"/>
    <property type="evidence" value="ECO:0007669"/>
    <property type="project" value="TreeGrafter"/>
</dbReference>
<keyword evidence="12" id="KW-1185">Reference proteome</keyword>
<dbReference type="GO" id="GO:0008168">
    <property type="term" value="F:methyltransferase activity"/>
    <property type="evidence" value="ECO:0007669"/>
    <property type="project" value="InterPro"/>
</dbReference>
<dbReference type="SUPFAM" id="SSF81631">
    <property type="entry name" value="PAP/OAS1 substrate-binding domain"/>
    <property type="match status" value="1"/>
</dbReference>
<dbReference type="GO" id="GO:0043634">
    <property type="term" value="P:polyadenylation-dependent ncRNA catabolic process"/>
    <property type="evidence" value="ECO:0007669"/>
    <property type="project" value="TreeGrafter"/>
</dbReference>
<keyword evidence="6" id="KW-0460">Magnesium</keyword>
<feature type="region of interest" description="Disordered" evidence="7">
    <location>
        <begin position="217"/>
        <end position="309"/>
    </location>
</feature>
<feature type="domain" description="Poly(A) RNA polymerase mitochondrial-like central palm" evidence="10">
    <location>
        <begin position="337"/>
        <end position="460"/>
    </location>
</feature>
<dbReference type="GO" id="GO:0046872">
    <property type="term" value="F:metal ion binding"/>
    <property type="evidence" value="ECO:0007669"/>
    <property type="project" value="UniProtKB-KW"/>
</dbReference>
<evidence type="ECO:0000256" key="2">
    <source>
        <dbReference type="ARBA" id="ARBA00008593"/>
    </source>
</evidence>
<feature type="compositionally biased region" description="Basic and acidic residues" evidence="7">
    <location>
        <begin position="280"/>
        <end position="294"/>
    </location>
</feature>
<dbReference type="EMBL" id="LN733835">
    <property type="protein sequence ID" value="CEP18526.1"/>
    <property type="molecule type" value="Genomic_DNA"/>
</dbReference>
<organism evidence="11 12">
    <name type="scientific">Parasitella parasitica</name>
    <dbReference type="NCBI Taxonomy" id="35722"/>
    <lineage>
        <taxon>Eukaryota</taxon>
        <taxon>Fungi</taxon>
        <taxon>Fungi incertae sedis</taxon>
        <taxon>Mucoromycota</taxon>
        <taxon>Mucoromycotina</taxon>
        <taxon>Mucoromycetes</taxon>
        <taxon>Mucorales</taxon>
        <taxon>Mucorineae</taxon>
        <taxon>Mucoraceae</taxon>
        <taxon>Parasitella</taxon>
    </lineage>
</organism>
<name>A0A0B7NIY0_9FUNG</name>
<dbReference type="GO" id="GO:0003729">
    <property type="term" value="F:mRNA binding"/>
    <property type="evidence" value="ECO:0007669"/>
    <property type="project" value="TreeGrafter"/>
</dbReference>
<dbReference type="InterPro" id="IPR002058">
    <property type="entry name" value="PAP_assoc"/>
</dbReference>
<evidence type="ECO:0000313" key="12">
    <source>
        <dbReference type="Proteomes" id="UP000054107"/>
    </source>
</evidence>
<dbReference type="CDD" id="cd05402">
    <property type="entry name" value="NT_PAP_TUTase"/>
    <property type="match status" value="1"/>
</dbReference>
<keyword evidence="5" id="KW-0479">Metal-binding</keyword>
<dbReference type="STRING" id="35722.A0A0B7NIY0"/>
<evidence type="ECO:0000256" key="3">
    <source>
        <dbReference type="ARBA" id="ARBA00012388"/>
    </source>
</evidence>
<dbReference type="InterPro" id="IPR015507">
    <property type="entry name" value="rRNA-MeTfrase_E"/>
</dbReference>
<dbReference type="FunFam" id="3.30.460.10:FF:000006">
    <property type="entry name" value="non-canonical poly(A) RNA polymerase PAPD5"/>
    <property type="match status" value="1"/>
</dbReference>
<dbReference type="InterPro" id="IPR054708">
    <property type="entry name" value="MTPAP-like_central"/>
</dbReference>
<evidence type="ECO:0000313" key="11">
    <source>
        <dbReference type="EMBL" id="CEP18526.1"/>
    </source>
</evidence>
<evidence type="ECO:0000256" key="7">
    <source>
        <dbReference type="SAM" id="MobiDB-lite"/>
    </source>
</evidence>
<evidence type="ECO:0000259" key="9">
    <source>
        <dbReference type="Pfam" id="PF03828"/>
    </source>
</evidence>
<dbReference type="OrthoDB" id="273917at2759"/>
<dbReference type="HAMAP" id="MF_01547">
    <property type="entry name" value="RNA_methyltr_E"/>
    <property type="match status" value="1"/>
</dbReference>
<reference evidence="11 12" key="1">
    <citation type="submission" date="2014-09" db="EMBL/GenBank/DDBJ databases">
        <authorList>
            <person name="Ellenberger Sabrina"/>
        </authorList>
    </citation>
    <scope>NUCLEOTIDE SEQUENCE [LARGE SCALE GENOMIC DNA]</scope>
    <source>
        <strain evidence="11 12">CBS 412.66</strain>
    </source>
</reference>
<proteinExistence type="inferred from homology"/>
<keyword evidence="4" id="KW-0808">Transferase</keyword>
<dbReference type="Pfam" id="PF01728">
    <property type="entry name" value="FtsJ"/>
    <property type="match status" value="1"/>
</dbReference>
<dbReference type="Gene3D" id="3.40.50.150">
    <property type="entry name" value="Vaccinia Virus protein VP39"/>
    <property type="match status" value="1"/>
</dbReference>
<dbReference type="InterPro" id="IPR029063">
    <property type="entry name" value="SAM-dependent_MTases_sf"/>
</dbReference>
<sequence length="676" mass="76459">MNALASFKRLYSTSSKKWISRQARDPYCKLAKANQYRARSAFKLIQINEKYRIIQRNDVIIDCGAAPGGWTQVAAEKVTKKGLVIGVDLLHVDPIPNAHLIKGNFMQLKTQDAVHDILQGRSVDLVCSDMAPSFSGNHTADHARSMELCESALAFAEKVLSPGGSFVAKFLMGGTEHEFRKRLQAIFVKVKTEKPDASRKQSTEVLVMARGKGKKYAKSKKGSYKRDHSYIDFSENEEDDNVRYNQRPEDDEDGPQSDGSRSDSDNEHKEEDFISLNTEVDTRSRQQRRSEKRAELKRKRSDDSDSDDNEETLLCYPWMELMESNRLKQPLSAIRLLQREVACFVQYVEPTEIEIKLRNYLVHRIRTTVQAKWPDATVSVFGSFSTTLYLPNSDIDLVVQFPPSTQIRLQKLANALTADRICHEPQVIEHASVPVIKFADTMTNLKVDIVLNSTSGLDSAEEINNLLVRYPGLRPISLIVKHLLALRALNEVFTGGLGGYAIVCLVVSFLQMHPKVASGSIDPMQNIGVLLLDFFQLYGLNFNLNETGLDVNGKGSYYDKSHITCRNGKAVFSIKDPLDPSNDIGMKSYNSYMVVRTFKFAYLSMTQKAFSIETELRRNRYKKLDADTLDNPKKASILSSFLHISTDFMKQRQLMNDVYAEKKWIGQTAADSFSFD</sequence>
<dbReference type="PANTHER" id="PTHR23092">
    <property type="entry name" value="POLY(A) RNA POLYMERASE"/>
    <property type="match status" value="1"/>
</dbReference>
<dbReference type="SUPFAM" id="SSF53335">
    <property type="entry name" value="S-adenosyl-L-methionine-dependent methyltransferases"/>
    <property type="match status" value="1"/>
</dbReference>
<dbReference type="Pfam" id="PF03828">
    <property type="entry name" value="PAP_assoc"/>
    <property type="match status" value="1"/>
</dbReference>
<evidence type="ECO:0000256" key="5">
    <source>
        <dbReference type="ARBA" id="ARBA00022723"/>
    </source>
</evidence>
<protein>
    <recommendedName>
        <fullName evidence="3">polynucleotide adenylyltransferase</fullName>
        <ecNumber evidence="3">2.7.7.19</ecNumber>
    </recommendedName>
</protein>
<dbReference type="SUPFAM" id="SSF81301">
    <property type="entry name" value="Nucleotidyltransferase"/>
    <property type="match status" value="1"/>
</dbReference>
<dbReference type="Gene3D" id="3.30.460.10">
    <property type="entry name" value="Beta Polymerase, domain 2"/>
    <property type="match status" value="1"/>
</dbReference>
<dbReference type="AlphaFoldDB" id="A0A0B7NIY0"/>
<dbReference type="EC" id="2.7.7.19" evidence="3"/>
<dbReference type="GO" id="GO:0010605">
    <property type="term" value="P:negative regulation of macromolecule metabolic process"/>
    <property type="evidence" value="ECO:0007669"/>
    <property type="project" value="UniProtKB-ARBA"/>
</dbReference>
<feature type="compositionally biased region" description="Basic and acidic residues" evidence="7">
    <location>
        <begin position="260"/>
        <end position="272"/>
    </location>
</feature>
<dbReference type="PANTHER" id="PTHR23092:SF15">
    <property type="entry name" value="INACTIVE NON-CANONICAL POLY(A) RNA POLYMERASE PROTEIN TRF4-2-RELATED"/>
    <property type="match status" value="1"/>
</dbReference>
<accession>A0A0B7NIY0</accession>
<dbReference type="InterPro" id="IPR043519">
    <property type="entry name" value="NT_sf"/>
</dbReference>
<dbReference type="InterPro" id="IPR002877">
    <property type="entry name" value="RNA_MeTrfase_FtsJ_dom"/>
</dbReference>
<dbReference type="GO" id="GO:1990817">
    <property type="term" value="F:poly(A) RNA polymerase activity"/>
    <property type="evidence" value="ECO:0007669"/>
    <property type="project" value="UniProtKB-EC"/>
</dbReference>
<evidence type="ECO:0000256" key="1">
    <source>
        <dbReference type="ARBA" id="ARBA00001936"/>
    </source>
</evidence>
<dbReference type="Gene3D" id="1.10.1410.10">
    <property type="match status" value="1"/>
</dbReference>
<dbReference type="GO" id="GO:0005730">
    <property type="term" value="C:nucleolus"/>
    <property type="evidence" value="ECO:0007669"/>
    <property type="project" value="TreeGrafter"/>
</dbReference>
<evidence type="ECO:0000256" key="4">
    <source>
        <dbReference type="ARBA" id="ARBA00022679"/>
    </source>
</evidence>
<dbReference type="GO" id="GO:0001510">
    <property type="term" value="P:RNA methylation"/>
    <property type="evidence" value="ECO:0007669"/>
    <property type="project" value="InterPro"/>
</dbReference>